<dbReference type="AlphaFoldDB" id="W6N478"/>
<dbReference type="EMBL" id="CBXI010000015">
    <property type="protein sequence ID" value="CDL90976.1"/>
    <property type="molecule type" value="Genomic_DNA"/>
</dbReference>
<name>W6N478_CLOTY</name>
<evidence type="ECO:0000313" key="1">
    <source>
        <dbReference type="EMBL" id="CDL90976.1"/>
    </source>
</evidence>
<protein>
    <submittedName>
        <fullName evidence="1">Uncharacterized protein</fullName>
    </submittedName>
</protein>
<sequence>MPILGEKGIWLKSITAPATVFEDESFLCHLDRGRPEDKDES</sequence>
<dbReference type="Proteomes" id="UP000019482">
    <property type="component" value="Unassembled WGS sequence"/>
</dbReference>
<organism evidence="1 2">
    <name type="scientific">Clostridium tyrobutyricum DIVETGP</name>
    <dbReference type="NCBI Taxonomy" id="1408889"/>
    <lineage>
        <taxon>Bacteria</taxon>
        <taxon>Bacillati</taxon>
        <taxon>Bacillota</taxon>
        <taxon>Clostridia</taxon>
        <taxon>Eubacteriales</taxon>
        <taxon>Clostridiaceae</taxon>
        <taxon>Clostridium</taxon>
    </lineage>
</organism>
<keyword evidence="2" id="KW-1185">Reference proteome</keyword>
<gene>
    <name evidence="1" type="ORF">CTDIVETGP_1046</name>
</gene>
<comment type="caution">
    <text evidence="1">The sequence shown here is derived from an EMBL/GenBank/DDBJ whole genome shotgun (WGS) entry which is preliminary data.</text>
</comment>
<proteinExistence type="predicted"/>
<accession>W6N478</accession>
<evidence type="ECO:0000313" key="2">
    <source>
        <dbReference type="Proteomes" id="UP000019482"/>
    </source>
</evidence>
<reference evidence="1 2" key="1">
    <citation type="journal article" date="2015" name="Genome Announc.">
        <title>Draft Genome Sequence of Clostridium tyrobutyricum Strain DIVETGP, Isolated from Cow's Milk for Grana Padano Production.</title>
        <authorList>
            <person name="Soggiu A."/>
            <person name="Piras C."/>
            <person name="Gaiarsa S."/>
            <person name="Sassera D."/>
            <person name="Roncada P."/>
            <person name="Bendixen E."/>
            <person name="Brasca M."/>
            <person name="Bonizzi L."/>
        </authorList>
    </citation>
    <scope>NUCLEOTIDE SEQUENCE [LARGE SCALE GENOMIC DNA]</scope>
    <source>
        <strain evidence="1 2">DIVETGP</strain>
    </source>
</reference>